<dbReference type="Pfam" id="PF00857">
    <property type="entry name" value="Isochorismatase"/>
    <property type="match status" value="1"/>
</dbReference>
<dbReference type="Gene3D" id="1.10.238.10">
    <property type="entry name" value="EF-hand"/>
    <property type="match status" value="1"/>
</dbReference>
<dbReference type="GO" id="GO:0019363">
    <property type="term" value="P:pyridine nucleotide biosynthetic process"/>
    <property type="evidence" value="ECO:0007669"/>
    <property type="project" value="UniProtKB-KW"/>
</dbReference>
<evidence type="ECO:0000256" key="1">
    <source>
        <dbReference type="ARBA" id="ARBA00006336"/>
    </source>
</evidence>
<dbReference type="EC" id="3.5.1.19" evidence="7"/>
<evidence type="ECO:0000256" key="5">
    <source>
        <dbReference type="ARBA" id="ARBA00022837"/>
    </source>
</evidence>
<dbReference type="InterPro" id="IPR000868">
    <property type="entry name" value="Isochorismatase-like_dom"/>
</dbReference>
<feature type="domain" description="EF-hand" evidence="9">
    <location>
        <begin position="21"/>
        <end position="56"/>
    </location>
</feature>
<protein>
    <recommendedName>
        <fullName evidence="7">nicotinamidase</fullName>
        <ecNumber evidence="7">3.5.1.19</ecNumber>
    </recommendedName>
    <alternativeName>
        <fullName evidence="8">Nicotinamide deamidase</fullName>
    </alternativeName>
</protein>
<dbReference type="PANTHER" id="PTHR11080">
    <property type="entry name" value="PYRAZINAMIDASE/NICOTINAMIDASE"/>
    <property type="match status" value="1"/>
</dbReference>
<keyword evidence="5" id="KW-0106">Calcium</keyword>
<dbReference type="OrthoDB" id="167809at2759"/>
<keyword evidence="11" id="KW-1185">Reference proteome</keyword>
<dbReference type="GO" id="GO:0005509">
    <property type="term" value="F:calcium ion binding"/>
    <property type="evidence" value="ECO:0007669"/>
    <property type="project" value="InterPro"/>
</dbReference>
<evidence type="ECO:0000256" key="6">
    <source>
        <dbReference type="ARBA" id="ARBA00037900"/>
    </source>
</evidence>
<dbReference type="PANTHER" id="PTHR11080:SF2">
    <property type="entry name" value="LD05707P"/>
    <property type="match status" value="1"/>
</dbReference>
<dbReference type="Gene3D" id="3.40.50.850">
    <property type="entry name" value="Isochorismatase-like"/>
    <property type="match status" value="1"/>
</dbReference>
<gene>
    <name evidence="10" type="ORF">BpHYR1_038818</name>
</gene>
<dbReference type="InterPro" id="IPR036380">
    <property type="entry name" value="Isochorismatase-like_sf"/>
</dbReference>
<dbReference type="SUPFAM" id="SSF52499">
    <property type="entry name" value="Isochorismatase-like hydrolases"/>
    <property type="match status" value="1"/>
</dbReference>
<comment type="similarity">
    <text evidence="1">Belongs to the isochorismatase family.</text>
</comment>
<dbReference type="PROSITE" id="PS50222">
    <property type="entry name" value="EF_HAND_2"/>
    <property type="match status" value="2"/>
</dbReference>
<accession>A0A3M7SAA5</accession>
<keyword evidence="3" id="KW-0479">Metal-binding</keyword>
<evidence type="ECO:0000313" key="10">
    <source>
        <dbReference type="EMBL" id="RNA32701.1"/>
    </source>
</evidence>
<evidence type="ECO:0000256" key="7">
    <source>
        <dbReference type="ARBA" id="ARBA00039017"/>
    </source>
</evidence>
<dbReference type="PROSITE" id="PS00018">
    <property type="entry name" value="EF_HAND_1"/>
    <property type="match status" value="2"/>
</dbReference>
<dbReference type="InterPro" id="IPR011992">
    <property type="entry name" value="EF-hand-dom_pair"/>
</dbReference>
<dbReference type="Proteomes" id="UP000276133">
    <property type="component" value="Unassembled WGS sequence"/>
</dbReference>
<dbReference type="SUPFAM" id="SSF47473">
    <property type="entry name" value="EF-hand"/>
    <property type="match status" value="1"/>
</dbReference>
<evidence type="ECO:0000256" key="4">
    <source>
        <dbReference type="ARBA" id="ARBA00022801"/>
    </source>
</evidence>
<comment type="caution">
    <text evidence="10">The sequence shown here is derived from an EMBL/GenBank/DDBJ whole genome shotgun (WGS) entry which is preliminary data.</text>
</comment>
<organism evidence="10 11">
    <name type="scientific">Brachionus plicatilis</name>
    <name type="common">Marine rotifer</name>
    <name type="synonym">Brachionus muelleri</name>
    <dbReference type="NCBI Taxonomy" id="10195"/>
    <lineage>
        <taxon>Eukaryota</taxon>
        <taxon>Metazoa</taxon>
        <taxon>Spiralia</taxon>
        <taxon>Gnathifera</taxon>
        <taxon>Rotifera</taxon>
        <taxon>Eurotatoria</taxon>
        <taxon>Monogononta</taxon>
        <taxon>Pseudotrocha</taxon>
        <taxon>Ploima</taxon>
        <taxon>Brachionidae</taxon>
        <taxon>Brachionus</taxon>
    </lineage>
</organism>
<dbReference type="STRING" id="10195.A0A3M7SAA5"/>
<feature type="domain" description="EF-hand" evidence="9">
    <location>
        <begin position="63"/>
        <end position="98"/>
    </location>
</feature>
<dbReference type="InterPro" id="IPR052347">
    <property type="entry name" value="Isochorismatase_Nicotinamidase"/>
</dbReference>
<evidence type="ECO:0000256" key="8">
    <source>
        <dbReference type="ARBA" id="ARBA00043224"/>
    </source>
</evidence>
<dbReference type="CDD" id="cd01011">
    <property type="entry name" value="nicotinamidase"/>
    <property type="match status" value="1"/>
</dbReference>
<evidence type="ECO:0000259" key="9">
    <source>
        <dbReference type="PROSITE" id="PS50222"/>
    </source>
</evidence>
<reference evidence="10 11" key="1">
    <citation type="journal article" date="2018" name="Sci. Rep.">
        <title>Genomic signatures of local adaptation to the degree of environmental predictability in rotifers.</title>
        <authorList>
            <person name="Franch-Gras L."/>
            <person name="Hahn C."/>
            <person name="Garcia-Roger E.M."/>
            <person name="Carmona M.J."/>
            <person name="Serra M."/>
            <person name="Gomez A."/>
        </authorList>
    </citation>
    <scope>NUCLEOTIDE SEQUENCE [LARGE SCALE GENOMIC DNA]</scope>
    <source>
        <strain evidence="10">HYR1</strain>
    </source>
</reference>
<dbReference type="EMBL" id="REGN01001758">
    <property type="protein sequence ID" value="RNA32701.1"/>
    <property type="molecule type" value="Genomic_DNA"/>
</dbReference>
<comment type="pathway">
    <text evidence="6">Cofactor biosynthesis; nicotinate biosynthesis; nicotinate from nicotinamide: step 1/1.</text>
</comment>
<dbReference type="AlphaFoldDB" id="A0A3M7SAA5"/>
<proteinExistence type="inferred from homology"/>
<dbReference type="SMART" id="SM00054">
    <property type="entry name" value="EFh"/>
    <property type="match status" value="2"/>
</dbReference>
<sequence>MNGFYENGDFFLKYRNEKLFNDKNSVEECMKHFDKDGDQALDLNEFEQLLKSLFSFSGNAYFMQKPRIKTMFNYFDQNKDHKIQLDELKNFWSKIVKRTLLPKSALIIVDVQNDFIDGTLTLKKCPAKQNGAEVVPVINNLLEAVPFDTIVYSLDWHPADHCSFIENLHLRKLDQNSPIKENIKILDSVIFEGYPLVEQRLWPAHCIQDTYGAELHANLKRISEKTDPLGRSVIYVYKGSKSEIDSYSAFYDNCRLNETTLNADLKNNGITDIYVCGLAADVCVAATSFDGLELDYRVIFIDDATRGVDLEDIDNQKKRLVKNGALVVNSKDVNNMVTCRDRKPELGYATFLSLISSKNNQEN</sequence>
<keyword evidence="4" id="KW-0378">Hydrolase</keyword>
<dbReference type="GO" id="GO:0008936">
    <property type="term" value="F:nicotinamidase activity"/>
    <property type="evidence" value="ECO:0007669"/>
    <property type="project" value="UniProtKB-EC"/>
</dbReference>
<dbReference type="Pfam" id="PF13499">
    <property type="entry name" value="EF-hand_7"/>
    <property type="match status" value="1"/>
</dbReference>
<evidence type="ECO:0000256" key="3">
    <source>
        <dbReference type="ARBA" id="ARBA00022723"/>
    </source>
</evidence>
<evidence type="ECO:0000313" key="11">
    <source>
        <dbReference type="Proteomes" id="UP000276133"/>
    </source>
</evidence>
<dbReference type="InterPro" id="IPR002048">
    <property type="entry name" value="EF_hand_dom"/>
</dbReference>
<name>A0A3M7SAA5_BRAPC</name>
<dbReference type="CDD" id="cd00051">
    <property type="entry name" value="EFh"/>
    <property type="match status" value="1"/>
</dbReference>
<dbReference type="InterPro" id="IPR018247">
    <property type="entry name" value="EF_Hand_1_Ca_BS"/>
</dbReference>
<evidence type="ECO:0000256" key="2">
    <source>
        <dbReference type="ARBA" id="ARBA00022642"/>
    </source>
</evidence>
<keyword evidence="2" id="KW-0662">Pyridine nucleotide biosynthesis</keyword>